<comment type="similarity">
    <text evidence="1">Belongs to the peptidase U62 family.</text>
</comment>
<dbReference type="SUPFAM" id="SSF111283">
    <property type="entry name" value="Putative modulator of DNA gyrase, PmbA/TldD"/>
    <property type="match status" value="1"/>
</dbReference>
<dbReference type="Gene3D" id="3.30.2290.10">
    <property type="entry name" value="PmbA/TldD superfamily"/>
    <property type="match status" value="1"/>
</dbReference>
<evidence type="ECO:0000259" key="3">
    <source>
        <dbReference type="Pfam" id="PF19289"/>
    </source>
</evidence>
<dbReference type="Pfam" id="PF19290">
    <property type="entry name" value="PmbA_TldD_2nd"/>
    <property type="match status" value="1"/>
</dbReference>
<feature type="domain" description="Metalloprotease TldD/E central" evidence="4">
    <location>
        <begin position="111"/>
        <end position="216"/>
    </location>
</feature>
<dbReference type="EMBL" id="FUWU01000009">
    <property type="protein sequence ID" value="SJZ49343.1"/>
    <property type="molecule type" value="Genomic_DNA"/>
</dbReference>
<dbReference type="EMBL" id="FRAW01000032">
    <property type="protein sequence ID" value="SHL06332.1"/>
    <property type="molecule type" value="Genomic_DNA"/>
</dbReference>
<dbReference type="Pfam" id="PF19289">
    <property type="entry name" value="PmbA_TldD_3rd"/>
    <property type="match status" value="1"/>
</dbReference>
<dbReference type="PANTHER" id="PTHR43421:SF1">
    <property type="entry name" value="METALLOPROTEASE PMBA"/>
    <property type="match status" value="1"/>
</dbReference>
<proteinExistence type="inferred from homology"/>
<dbReference type="InterPro" id="IPR047657">
    <property type="entry name" value="PmbA"/>
</dbReference>
<evidence type="ECO:0000313" key="8">
    <source>
        <dbReference type="Proteomes" id="UP000190449"/>
    </source>
</evidence>
<evidence type="ECO:0000313" key="5">
    <source>
        <dbReference type="EMBL" id="SHL06332.1"/>
    </source>
</evidence>
<reference evidence="7" key="1">
    <citation type="submission" date="2016-11" db="EMBL/GenBank/DDBJ databases">
        <authorList>
            <person name="Varghese N."/>
            <person name="Submissions S."/>
        </authorList>
    </citation>
    <scope>NUCLEOTIDE SEQUENCE [LARGE SCALE GENOMIC DNA]</scope>
    <source>
        <strain evidence="7">UWOS</strain>
    </source>
</reference>
<dbReference type="Proteomes" id="UP000184275">
    <property type="component" value="Unassembled WGS sequence"/>
</dbReference>
<feature type="domain" description="Metalloprotease TldD/E C-terminal" evidence="3">
    <location>
        <begin position="223"/>
        <end position="441"/>
    </location>
</feature>
<dbReference type="GO" id="GO:0008237">
    <property type="term" value="F:metallopeptidase activity"/>
    <property type="evidence" value="ECO:0007669"/>
    <property type="project" value="InterPro"/>
</dbReference>
<evidence type="ECO:0000259" key="4">
    <source>
        <dbReference type="Pfam" id="PF19290"/>
    </source>
</evidence>
<evidence type="ECO:0000259" key="2">
    <source>
        <dbReference type="Pfam" id="PF01523"/>
    </source>
</evidence>
<evidence type="ECO:0000313" key="6">
    <source>
        <dbReference type="EMBL" id="SJZ49343.1"/>
    </source>
</evidence>
<dbReference type="AlphaFoldDB" id="A0A1M6XK05"/>
<dbReference type="RefSeq" id="WP_073305733.1">
    <property type="nucleotide sequence ID" value="NZ_FRAW01000032.1"/>
</dbReference>
<dbReference type="GO" id="GO:0005829">
    <property type="term" value="C:cytosol"/>
    <property type="evidence" value="ECO:0007669"/>
    <property type="project" value="TreeGrafter"/>
</dbReference>
<evidence type="ECO:0000313" key="7">
    <source>
        <dbReference type="Proteomes" id="UP000184275"/>
    </source>
</evidence>
<dbReference type="InterPro" id="IPR002510">
    <property type="entry name" value="Metalloprtase-TldD/E_N"/>
</dbReference>
<dbReference type="InterPro" id="IPR036059">
    <property type="entry name" value="TldD/PmbA_sf"/>
</dbReference>
<evidence type="ECO:0000256" key="1">
    <source>
        <dbReference type="ARBA" id="ARBA00005836"/>
    </source>
</evidence>
<sequence>MNIFEAVQFLSDEAKKSTTAFDIVAGHSKSEGVSVFQGKVQNTEISESVGVGIRAFCGAKPGYAYTERLTESALMQTLKDALQHTKLTKDLPISLPHPENHAFRREHYNPHLKDVSLSQMTDLALDIEKRCYALSADVKNVPYLGCQKSESQMIFANSNGVYFESVGNGIGAGAGLVAERNGSRKMGSFDQDKERIEDISAEKIAQKSVERALELLEPQKIVSGKMPVVISERVAGQLLGMYASSFIAEQVQKGQSRLQGKLGQKIAGANLTLLSDPTREDLPGVKTYDAEGTYADTVTVVRDGVLSEFLYNLETAAVEGKKSNGCAARSYGGKVGTAFSNLVVLPGEKTTAELLRLFPRCLLVVKLEGNSGCSAISGDMSIGVQGLYAENGEVLHPVEGATLSANFIDLLETLVAIGSEYPDAFSGLQVPALAFPEISVSN</sequence>
<gene>
    <name evidence="6" type="ORF">SAMN02745108_00755</name>
    <name evidence="5" type="ORF">SAMN05720469_1326</name>
</gene>
<dbReference type="Pfam" id="PF01523">
    <property type="entry name" value="PmbA_TldD_1st"/>
    <property type="match status" value="1"/>
</dbReference>
<dbReference type="InterPro" id="IPR045570">
    <property type="entry name" value="Metalloprtase-TldD/E_cen_dom"/>
</dbReference>
<dbReference type="STRING" id="28122.SAMN02745108_00755"/>
<feature type="domain" description="Metalloprotease TldD/E N-terminal" evidence="2">
    <location>
        <begin position="22"/>
        <end position="82"/>
    </location>
</feature>
<reference evidence="6 8" key="3">
    <citation type="submission" date="2017-02" db="EMBL/GenBank/DDBJ databases">
        <authorList>
            <person name="Peterson S.W."/>
        </authorList>
    </citation>
    <scope>NUCLEOTIDE SEQUENCE [LARGE SCALE GENOMIC DNA]</scope>
    <source>
        <strain evidence="6 8">ATCC 43854</strain>
    </source>
</reference>
<accession>A0A1T4L3W4</accession>
<reference evidence="5" key="2">
    <citation type="submission" date="2016-11" db="EMBL/GenBank/DDBJ databases">
        <authorList>
            <person name="Jaros S."/>
            <person name="Januszkiewicz K."/>
            <person name="Wedrychowicz H."/>
        </authorList>
    </citation>
    <scope>NUCLEOTIDE SEQUENCE [LARGE SCALE GENOMIC DNA]</scope>
    <source>
        <strain evidence="5">UWOS</strain>
    </source>
</reference>
<protein>
    <submittedName>
        <fullName evidence="5">PmbA protein</fullName>
    </submittedName>
</protein>
<dbReference type="InterPro" id="IPR045569">
    <property type="entry name" value="Metalloprtase-TldD/E_C"/>
</dbReference>
<organism evidence="5 7">
    <name type="scientific">Fibrobacter intestinalis</name>
    <dbReference type="NCBI Taxonomy" id="28122"/>
    <lineage>
        <taxon>Bacteria</taxon>
        <taxon>Pseudomonadati</taxon>
        <taxon>Fibrobacterota</taxon>
        <taxon>Fibrobacteria</taxon>
        <taxon>Fibrobacterales</taxon>
        <taxon>Fibrobacteraceae</taxon>
        <taxon>Fibrobacter</taxon>
    </lineage>
</organism>
<dbReference type="InterPro" id="IPR035068">
    <property type="entry name" value="TldD/PmbA_N"/>
</dbReference>
<accession>A0A1M6XK05</accession>
<dbReference type="Proteomes" id="UP000190449">
    <property type="component" value="Unassembled WGS sequence"/>
</dbReference>
<name>A0A1M6XK05_9BACT</name>
<dbReference type="GO" id="GO:0006508">
    <property type="term" value="P:proteolysis"/>
    <property type="evidence" value="ECO:0007669"/>
    <property type="project" value="InterPro"/>
</dbReference>
<dbReference type="PANTHER" id="PTHR43421">
    <property type="entry name" value="METALLOPROTEASE PMBA"/>
    <property type="match status" value="1"/>
</dbReference>
<keyword evidence="7" id="KW-1185">Reference proteome</keyword>